<dbReference type="GO" id="GO:0016829">
    <property type="term" value="F:lyase activity"/>
    <property type="evidence" value="ECO:0007669"/>
    <property type="project" value="InterPro"/>
</dbReference>
<gene>
    <name evidence="1" type="ORF">X907_0008</name>
</gene>
<evidence type="ECO:0000313" key="1">
    <source>
        <dbReference type="EMBL" id="AZU02559.1"/>
    </source>
</evidence>
<organism evidence="1 2">
    <name type="scientific">Glycocaulis alkaliphilus</name>
    <dbReference type="NCBI Taxonomy" id="1434191"/>
    <lineage>
        <taxon>Bacteria</taxon>
        <taxon>Pseudomonadati</taxon>
        <taxon>Pseudomonadota</taxon>
        <taxon>Alphaproteobacteria</taxon>
        <taxon>Maricaulales</taxon>
        <taxon>Maricaulaceae</taxon>
        <taxon>Glycocaulis</taxon>
    </lineage>
</organism>
<dbReference type="InterPro" id="IPR010404">
    <property type="entry name" value="CpcT/CpeT"/>
</dbReference>
<name>A0A3T0E5G5_9PROT</name>
<keyword evidence="2" id="KW-1185">Reference proteome</keyword>
<dbReference type="Gene3D" id="2.40.128.590">
    <property type="entry name" value="CpcT/CpeT domain"/>
    <property type="match status" value="1"/>
</dbReference>
<dbReference type="InterPro" id="IPR038672">
    <property type="entry name" value="CpcT/CpeT_sf"/>
</dbReference>
<dbReference type="Proteomes" id="UP000286954">
    <property type="component" value="Chromosome"/>
</dbReference>
<proteinExistence type="predicted"/>
<reference evidence="1 2" key="1">
    <citation type="submission" date="2016-12" db="EMBL/GenBank/DDBJ databases">
        <title>The genome of dimorphic prosthecate Glycocaulis alkaliphilus 6b-8t, isolated from crude oil dictates its adaptability in petroleum environments.</title>
        <authorList>
            <person name="Wu X.-L."/>
            <person name="Geng S."/>
        </authorList>
    </citation>
    <scope>NUCLEOTIDE SEQUENCE [LARGE SCALE GENOMIC DNA]</scope>
    <source>
        <strain evidence="1 2">6B-8</strain>
    </source>
</reference>
<protein>
    <submittedName>
        <fullName evidence="1">Uncharacterized protein</fullName>
    </submittedName>
</protein>
<dbReference type="Pfam" id="PF06206">
    <property type="entry name" value="CpeT"/>
    <property type="match status" value="1"/>
</dbReference>
<sequence length="227" mass="25609">MIALLLATLAFAEPETAPQAQAEPVYGTAAYRASFLTGHFSNAQQYEAWQNDAQPDVPAYEFDLYYATHARVEAPGLGEHVIYVEWRSGAADGPVSRQRLWVFREGEEQWSTGFDVFKFRDSEAFAGRADEDGAFASLTAEDLIGYPEACLVETQSPAHAGYYFTIESNDCIVTAETGDEIRLRASLRGHRHFFTYREWASTLEGELVYQFPDAPYPYSFRRLPDED</sequence>
<dbReference type="AlphaFoldDB" id="A0A3T0E5G5"/>
<dbReference type="KEGG" id="gak:X907_0008"/>
<evidence type="ECO:0000313" key="2">
    <source>
        <dbReference type="Proteomes" id="UP000286954"/>
    </source>
</evidence>
<accession>A0A3T0E5G5</accession>
<dbReference type="EMBL" id="CP018911">
    <property type="protein sequence ID" value="AZU02559.1"/>
    <property type="molecule type" value="Genomic_DNA"/>
</dbReference>
<dbReference type="RefSeq" id="WP_170175399.1">
    <property type="nucleotide sequence ID" value="NZ_BMFB01000004.1"/>
</dbReference>